<proteinExistence type="predicted"/>
<gene>
    <name evidence="2" type="ORF">E2C01_069846</name>
</gene>
<dbReference type="EMBL" id="VSRR010041156">
    <property type="protein sequence ID" value="MPC75458.1"/>
    <property type="molecule type" value="Genomic_DNA"/>
</dbReference>
<dbReference type="Proteomes" id="UP000324222">
    <property type="component" value="Unassembled WGS sequence"/>
</dbReference>
<accession>A0A5B7I3E6</accession>
<dbReference type="AlphaFoldDB" id="A0A5B7I3E6"/>
<name>A0A5B7I3E6_PORTR</name>
<feature type="region of interest" description="Disordered" evidence="1">
    <location>
        <begin position="1"/>
        <end position="47"/>
    </location>
</feature>
<sequence>MPEEVNLAAIALHKPTRLPPASPSATLSQSANQKQLTDKGSGDGRYCHKTHSTVQSSWCVIDKRLM</sequence>
<reference evidence="2 3" key="1">
    <citation type="submission" date="2019-05" db="EMBL/GenBank/DDBJ databases">
        <title>Another draft genome of Portunus trituberculatus and its Hox gene families provides insights of decapod evolution.</title>
        <authorList>
            <person name="Jeong J.-H."/>
            <person name="Song I."/>
            <person name="Kim S."/>
            <person name="Choi T."/>
            <person name="Kim D."/>
            <person name="Ryu S."/>
            <person name="Kim W."/>
        </authorList>
    </citation>
    <scope>NUCLEOTIDE SEQUENCE [LARGE SCALE GENOMIC DNA]</scope>
    <source>
        <tissue evidence="2">Muscle</tissue>
    </source>
</reference>
<evidence type="ECO:0000256" key="1">
    <source>
        <dbReference type="SAM" id="MobiDB-lite"/>
    </source>
</evidence>
<evidence type="ECO:0000313" key="3">
    <source>
        <dbReference type="Proteomes" id="UP000324222"/>
    </source>
</evidence>
<evidence type="ECO:0000313" key="2">
    <source>
        <dbReference type="EMBL" id="MPC75458.1"/>
    </source>
</evidence>
<organism evidence="2 3">
    <name type="scientific">Portunus trituberculatus</name>
    <name type="common">Swimming crab</name>
    <name type="synonym">Neptunus trituberculatus</name>
    <dbReference type="NCBI Taxonomy" id="210409"/>
    <lineage>
        <taxon>Eukaryota</taxon>
        <taxon>Metazoa</taxon>
        <taxon>Ecdysozoa</taxon>
        <taxon>Arthropoda</taxon>
        <taxon>Crustacea</taxon>
        <taxon>Multicrustacea</taxon>
        <taxon>Malacostraca</taxon>
        <taxon>Eumalacostraca</taxon>
        <taxon>Eucarida</taxon>
        <taxon>Decapoda</taxon>
        <taxon>Pleocyemata</taxon>
        <taxon>Brachyura</taxon>
        <taxon>Eubrachyura</taxon>
        <taxon>Portunoidea</taxon>
        <taxon>Portunidae</taxon>
        <taxon>Portuninae</taxon>
        <taxon>Portunus</taxon>
    </lineage>
</organism>
<feature type="compositionally biased region" description="Polar residues" evidence="1">
    <location>
        <begin position="23"/>
        <end position="35"/>
    </location>
</feature>
<keyword evidence="3" id="KW-1185">Reference proteome</keyword>
<protein>
    <submittedName>
        <fullName evidence="2">Uncharacterized protein</fullName>
    </submittedName>
</protein>
<comment type="caution">
    <text evidence="2">The sequence shown here is derived from an EMBL/GenBank/DDBJ whole genome shotgun (WGS) entry which is preliminary data.</text>
</comment>
<feature type="compositionally biased region" description="Basic and acidic residues" evidence="1">
    <location>
        <begin position="36"/>
        <end position="46"/>
    </location>
</feature>